<feature type="compositionally biased region" description="Low complexity" evidence="2">
    <location>
        <begin position="750"/>
        <end position="775"/>
    </location>
</feature>
<proteinExistence type="predicted"/>
<comment type="caution">
    <text evidence="3">The sequence shown here is derived from an EMBL/GenBank/DDBJ whole genome shotgun (WGS) entry which is preliminary data.</text>
</comment>
<dbReference type="InterPro" id="IPR050987">
    <property type="entry name" value="AtrR-like"/>
</dbReference>
<feature type="compositionally biased region" description="Low complexity" evidence="2">
    <location>
        <begin position="48"/>
        <end position="61"/>
    </location>
</feature>
<evidence type="ECO:0000313" key="3">
    <source>
        <dbReference type="EMBL" id="KAK7461085.1"/>
    </source>
</evidence>
<feature type="compositionally biased region" description="Basic and acidic residues" evidence="2">
    <location>
        <begin position="729"/>
        <end position="741"/>
    </location>
</feature>
<reference evidence="3 4" key="1">
    <citation type="submission" date="2024-01" db="EMBL/GenBank/DDBJ databases">
        <title>A draft genome for the cacao thread blight pathogen Marasmiellus scandens.</title>
        <authorList>
            <person name="Baruah I.K."/>
            <person name="Leung J."/>
            <person name="Bukari Y."/>
            <person name="Amoako-Attah I."/>
            <person name="Meinhardt L.W."/>
            <person name="Bailey B.A."/>
            <person name="Cohen S.P."/>
        </authorList>
    </citation>
    <scope>NUCLEOTIDE SEQUENCE [LARGE SCALE GENOMIC DNA]</scope>
    <source>
        <strain evidence="3 4">GH-19</strain>
    </source>
</reference>
<sequence>MKRSAGSSSNPFTPGSSKRSRSLQACASCRKSKARCELLEDLNSLQESSSSPTSPSSSSSPRIRCHRCRILDIQCSFEEMDVATLQTSLTRKTSTWEQVLDFNEPTPGISASTTATTSTSPDASLSPTPGTSTPAAIPTTRAAEATTSSTSTHTMLASEAAPIDIDAIAPQIWNYYMASPGRWRYSGDPSDTDSLSEPPSLDWGAPLGSIRDLSNRYLKENYGPRMGITSSSSAREGPGPRFEGLATFSTSQKGLSSVLSQERINELLRIFDLHFLPWLNINLIHKQPRGDGDRNRDDDSVLDLIRCTVASRCLRSSDPLLLSNLEDIHSSSEQAISTIILHSNPDLFDPVEAIQSLLIYALWAPVSSSSLSSSPGVGHGIGVGRDGHLLLSAALSLANNTRLNEAPNNLVALRNMRQGGQVNQDLERRIGEAEDLTRLWVTLLNADSLLCAGCRRAPSHPTHRLGSGPGSAFQLPAYWEIFPLSTSMPSPDITIGRDSRLHLFGKIFEAMNLGVSATLRSFEDIELWYAQISKSLEHLGYAGRLVTSLPVLAEYDKFYFRMLQILYFCCRLLVLQQATFSARALFVQPNNPDSGIPSDPLWFKQILPHNLEVLTIWGREAHSIAENILALLQELEITQAPDSLGATPDHVFHMITFAAVFLVSFRFLIWNVRGVETPGSGDLLLERVMKLLENAASTGAEMGIEHPAKRSALLIGGVVGLWKNKEVMARRRREAESERGRARTRGMGRGMEASGSVDMSMGGSTDSGSTSEHSGLQTDAMSAFYGPDTSGTSASVSETHSSYAMPSFPTYHAPHSQQPLYPSGLEQDPSYGLQSQAQVFHPSFQSSTPVPNYSDSWLESTVYQDPQFWNEFWNYQASSPSGQE</sequence>
<feature type="region of interest" description="Disordered" evidence="2">
    <location>
        <begin position="102"/>
        <end position="152"/>
    </location>
</feature>
<organism evidence="3 4">
    <name type="scientific">Marasmiellus scandens</name>
    <dbReference type="NCBI Taxonomy" id="2682957"/>
    <lineage>
        <taxon>Eukaryota</taxon>
        <taxon>Fungi</taxon>
        <taxon>Dikarya</taxon>
        <taxon>Basidiomycota</taxon>
        <taxon>Agaricomycotina</taxon>
        <taxon>Agaricomycetes</taxon>
        <taxon>Agaricomycetidae</taxon>
        <taxon>Agaricales</taxon>
        <taxon>Marasmiineae</taxon>
        <taxon>Omphalotaceae</taxon>
        <taxon>Marasmiellus</taxon>
    </lineage>
</organism>
<evidence type="ECO:0000313" key="4">
    <source>
        <dbReference type="Proteomes" id="UP001498398"/>
    </source>
</evidence>
<accession>A0ABR1JIJ1</accession>
<dbReference type="Gene3D" id="4.10.240.10">
    <property type="entry name" value="Zn(2)-C6 fungal-type DNA-binding domain"/>
    <property type="match status" value="1"/>
</dbReference>
<evidence type="ECO:0008006" key="5">
    <source>
        <dbReference type="Google" id="ProtNLM"/>
    </source>
</evidence>
<feature type="region of interest" description="Disordered" evidence="2">
    <location>
        <begin position="43"/>
        <end position="62"/>
    </location>
</feature>
<name>A0ABR1JIJ1_9AGAR</name>
<feature type="compositionally biased region" description="Low complexity" evidence="2">
    <location>
        <begin position="139"/>
        <end position="152"/>
    </location>
</feature>
<feature type="region of interest" description="Disordered" evidence="2">
    <location>
        <begin position="729"/>
        <end position="775"/>
    </location>
</feature>
<dbReference type="PANTHER" id="PTHR46910:SF1">
    <property type="entry name" value="MISCELLANEOUS ZN(II)2CYS6 TRANSCRIPTION FACTOR (EUROFUNG)-RELATED"/>
    <property type="match status" value="1"/>
</dbReference>
<feature type="region of interest" description="Disordered" evidence="2">
    <location>
        <begin position="1"/>
        <end position="22"/>
    </location>
</feature>
<dbReference type="EMBL" id="JBANRG010000014">
    <property type="protein sequence ID" value="KAK7461085.1"/>
    <property type="molecule type" value="Genomic_DNA"/>
</dbReference>
<dbReference type="InterPro" id="IPR036864">
    <property type="entry name" value="Zn2-C6_fun-type_DNA-bd_sf"/>
</dbReference>
<gene>
    <name evidence="3" type="ORF">VKT23_009014</name>
</gene>
<evidence type="ECO:0000256" key="1">
    <source>
        <dbReference type="ARBA" id="ARBA00023242"/>
    </source>
</evidence>
<evidence type="ECO:0000256" key="2">
    <source>
        <dbReference type="SAM" id="MobiDB-lite"/>
    </source>
</evidence>
<feature type="region of interest" description="Disordered" evidence="2">
    <location>
        <begin position="807"/>
        <end position="830"/>
    </location>
</feature>
<feature type="compositionally biased region" description="Low complexity" evidence="2">
    <location>
        <begin position="105"/>
        <end position="129"/>
    </location>
</feature>
<dbReference type="PANTHER" id="PTHR46910">
    <property type="entry name" value="TRANSCRIPTION FACTOR PDR1"/>
    <property type="match status" value="1"/>
</dbReference>
<keyword evidence="1" id="KW-0539">Nucleus</keyword>
<dbReference type="SUPFAM" id="SSF57701">
    <property type="entry name" value="Zn2/Cys6 DNA-binding domain"/>
    <property type="match status" value="1"/>
</dbReference>
<protein>
    <recommendedName>
        <fullName evidence="5">Zn(2)-C6 fungal-type domain-containing protein</fullName>
    </recommendedName>
</protein>
<dbReference type="Proteomes" id="UP001498398">
    <property type="component" value="Unassembled WGS sequence"/>
</dbReference>
<keyword evidence="4" id="KW-1185">Reference proteome</keyword>